<evidence type="ECO:0000313" key="3">
    <source>
        <dbReference type="EMBL" id="SFB15685.1"/>
    </source>
</evidence>
<name>A0A1I0YQM5_9FIRM</name>
<dbReference type="GO" id="GO:0009691">
    <property type="term" value="P:cytokinin biosynthetic process"/>
    <property type="evidence" value="ECO:0007669"/>
    <property type="project" value="UniProtKB-UniRule"/>
</dbReference>
<organism evidence="3 4">
    <name type="scientific">Acetitomaculum ruminis DSM 5522</name>
    <dbReference type="NCBI Taxonomy" id="1120918"/>
    <lineage>
        <taxon>Bacteria</taxon>
        <taxon>Bacillati</taxon>
        <taxon>Bacillota</taxon>
        <taxon>Clostridia</taxon>
        <taxon>Lachnospirales</taxon>
        <taxon>Lachnospiraceae</taxon>
        <taxon>Acetitomaculum</taxon>
    </lineage>
</organism>
<dbReference type="PANTHER" id="PTHR31223:SF70">
    <property type="entry name" value="LOG FAMILY PROTEIN YJL055W"/>
    <property type="match status" value="1"/>
</dbReference>
<sequence length="187" mass="21025">MNIAVYCGSSIGKRKYYKDAAIKVGKWIGKNENTLVYGGGASGIMGVVSDTVLENGGKVIGVIPKFITKVEPVNTNLTELHMVERMSERKEMMIKLSDAFIALPGGAGTLEEVTEVITLNRLGRIHSPVIFYDENEYYQPIKEMYQRAVLEEFLNPADMNIMCFTTDFDEIEYTINNFNNIYNSPLM</sequence>
<dbReference type="SUPFAM" id="SSF102405">
    <property type="entry name" value="MCP/YpsA-like"/>
    <property type="match status" value="1"/>
</dbReference>
<dbReference type="EMBL" id="FOJY01000011">
    <property type="protein sequence ID" value="SFB15685.1"/>
    <property type="molecule type" value="Genomic_DNA"/>
</dbReference>
<dbReference type="GO" id="GO:0005829">
    <property type="term" value="C:cytosol"/>
    <property type="evidence" value="ECO:0007669"/>
    <property type="project" value="TreeGrafter"/>
</dbReference>
<dbReference type="InterPro" id="IPR005269">
    <property type="entry name" value="LOG"/>
</dbReference>
<dbReference type="Proteomes" id="UP000198838">
    <property type="component" value="Unassembled WGS sequence"/>
</dbReference>
<keyword evidence="2" id="KW-0203">Cytokinin biosynthesis</keyword>
<protein>
    <recommendedName>
        <fullName evidence="2">Cytokinin riboside 5'-monophosphate phosphoribohydrolase</fullName>
        <ecNumber evidence="2">3.2.2.n1</ecNumber>
    </recommendedName>
</protein>
<dbReference type="PANTHER" id="PTHR31223">
    <property type="entry name" value="LOG FAMILY PROTEIN YJL055W"/>
    <property type="match status" value="1"/>
</dbReference>
<gene>
    <name evidence="3" type="ORF">SAMN05216249_11116</name>
</gene>
<proteinExistence type="inferred from homology"/>
<evidence type="ECO:0000313" key="4">
    <source>
        <dbReference type="Proteomes" id="UP000198838"/>
    </source>
</evidence>
<reference evidence="3 4" key="1">
    <citation type="submission" date="2016-10" db="EMBL/GenBank/DDBJ databases">
        <authorList>
            <person name="de Groot N.N."/>
        </authorList>
    </citation>
    <scope>NUCLEOTIDE SEQUENCE [LARGE SCALE GENOMIC DNA]</scope>
    <source>
        <strain evidence="3 4">DSM 5522</strain>
    </source>
</reference>
<dbReference type="AlphaFoldDB" id="A0A1I0YQM5"/>
<dbReference type="RefSeq" id="WP_092872788.1">
    <property type="nucleotide sequence ID" value="NZ_FOJY01000011.1"/>
</dbReference>
<dbReference type="STRING" id="1120918.SAMN05216249_11116"/>
<dbReference type="NCBIfam" id="TIGR00730">
    <property type="entry name" value="Rossman fold protein, TIGR00730 family"/>
    <property type="match status" value="1"/>
</dbReference>
<keyword evidence="4" id="KW-1185">Reference proteome</keyword>
<keyword evidence="2" id="KW-0378">Hydrolase</keyword>
<accession>A0A1I0YQM5</accession>
<dbReference type="Pfam" id="PF03641">
    <property type="entry name" value="Lysine_decarbox"/>
    <property type="match status" value="1"/>
</dbReference>
<dbReference type="Gene3D" id="3.40.50.450">
    <property type="match status" value="1"/>
</dbReference>
<dbReference type="OrthoDB" id="9801098at2"/>
<evidence type="ECO:0000256" key="1">
    <source>
        <dbReference type="ARBA" id="ARBA00006763"/>
    </source>
</evidence>
<dbReference type="EC" id="3.2.2.n1" evidence="2"/>
<comment type="similarity">
    <text evidence="1 2">Belongs to the LOG family.</text>
</comment>
<evidence type="ECO:0000256" key="2">
    <source>
        <dbReference type="RuleBase" id="RU363015"/>
    </source>
</evidence>
<dbReference type="InterPro" id="IPR031100">
    <property type="entry name" value="LOG_fam"/>
</dbReference>
<dbReference type="GO" id="GO:0016799">
    <property type="term" value="F:hydrolase activity, hydrolyzing N-glycosyl compounds"/>
    <property type="evidence" value="ECO:0007669"/>
    <property type="project" value="TreeGrafter"/>
</dbReference>